<feature type="transmembrane region" description="Helical" evidence="1">
    <location>
        <begin position="282"/>
        <end position="303"/>
    </location>
</feature>
<gene>
    <name evidence="2" type="ORF">AVDCRST_MAG55-669</name>
</gene>
<feature type="transmembrane region" description="Helical" evidence="1">
    <location>
        <begin position="75"/>
        <end position="95"/>
    </location>
</feature>
<feature type="transmembrane region" description="Helical" evidence="1">
    <location>
        <begin position="328"/>
        <end position="348"/>
    </location>
</feature>
<accession>A0A6J4NYT0</accession>
<feature type="transmembrane region" description="Helical" evidence="1">
    <location>
        <begin position="360"/>
        <end position="387"/>
    </location>
</feature>
<keyword evidence="1" id="KW-0812">Transmembrane</keyword>
<organism evidence="2">
    <name type="scientific">uncultured Rubrobacteraceae bacterium</name>
    <dbReference type="NCBI Taxonomy" id="349277"/>
    <lineage>
        <taxon>Bacteria</taxon>
        <taxon>Bacillati</taxon>
        <taxon>Actinomycetota</taxon>
        <taxon>Rubrobacteria</taxon>
        <taxon>Rubrobacterales</taxon>
        <taxon>Rubrobacteraceae</taxon>
        <taxon>environmental samples</taxon>
    </lineage>
</organism>
<proteinExistence type="predicted"/>
<keyword evidence="1" id="KW-1133">Transmembrane helix</keyword>
<feature type="transmembrane region" description="Helical" evidence="1">
    <location>
        <begin position="443"/>
        <end position="464"/>
    </location>
</feature>
<evidence type="ECO:0000256" key="1">
    <source>
        <dbReference type="SAM" id="Phobius"/>
    </source>
</evidence>
<protein>
    <submittedName>
        <fullName evidence="2">Uncharacterized protein</fullName>
    </submittedName>
</protein>
<reference evidence="2" key="1">
    <citation type="submission" date="2020-02" db="EMBL/GenBank/DDBJ databases">
        <authorList>
            <person name="Meier V. D."/>
        </authorList>
    </citation>
    <scope>NUCLEOTIDE SEQUENCE</scope>
    <source>
        <strain evidence="2">AVDCRST_MAG55</strain>
    </source>
</reference>
<evidence type="ECO:0000313" key="2">
    <source>
        <dbReference type="EMBL" id="CAA9401334.1"/>
    </source>
</evidence>
<name>A0A6J4NYT0_9ACTN</name>
<sequence>MEAAPVSENAQKLSTRDGLRTLLDGRRPLLGAVFLGGYAWSTFAPGSFGTALFLGTGAVLFAISVPWSSSFHRTFALASFAALAAAVLSGRFVVGDFLDGMPTYFGIVAVLLVLSIAGYPIRAARYEAQIRALVAALTRRGVGIKATSGVLGHVLGAVLDVGAFVLIDVITGRAAPKARHDALKWAGRAFSFAPLWTNLNVFTATTIVLTGVSYPNLLAATVPFIVLGLAGTVLAAQREEGDTTDVPGAPLDRGAAAVLLYPVVLVAAVALVNLLFPGLTLTAAIAVTVAVIVLLIAALATALTHRTSPLIRLADETRGSLSSSHSEFALFGSAGILVISLQAVGALNPVGDVLSSLPTVLVAPALMALMAAGFLAGIHVIPMVLLLDAAFPLEAGPAPVLWAVAVLLGAQATLLLTPFSSAVTMLSRLTGLHPLEVGPKRNWRFGLTVALASAAYLSLLSFLLL</sequence>
<feature type="transmembrane region" description="Helical" evidence="1">
    <location>
        <begin position="38"/>
        <end position="63"/>
    </location>
</feature>
<dbReference type="AlphaFoldDB" id="A0A6J4NYT0"/>
<keyword evidence="1" id="KW-0472">Membrane</keyword>
<feature type="transmembrane region" description="Helical" evidence="1">
    <location>
        <begin position="399"/>
        <end position="423"/>
    </location>
</feature>
<feature type="transmembrane region" description="Helical" evidence="1">
    <location>
        <begin position="257"/>
        <end position="276"/>
    </location>
</feature>
<dbReference type="EMBL" id="CADCUZ010000029">
    <property type="protein sequence ID" value="CAA9401334.1"/>
    <property type="molecule type" value="Genomic_DNA"/>
</dbReference>
<feature type="transmembrane region" description="Helical" evidence="1">
    <location>
        <begin position="101"/>
        <end position="121"/>
    </location>
</feature>
<feature type="transmembrane region" description="Helical" evidence="1">
    <location>
        <begin position="217"/>
        <end position="236"/>
    </location>
</feature>